<evidence type="ECO:0000256" key="1">
    <source>
        <dbReference type="ARBA" id="ARBA00022795"/>
    </source>
</evidence>
<dbReference type="GO" id="GO:0044781">
    <property type="term" value="P:bacterial-type flagellum organization"/>
    <property type="evidence" value="ECO:0007669"/>
    <property type="project" value="UniProtKB-KW"/>
</dbReference>
<dbReference type="AlphaFoldDB" id="A0A2P8VJW4"/>
<accession>A0A2P8VJW4</accession>
<reference evidence="4 5" key="1">
    <citation type="submission" date="2018-03" db="EMBL/GenBank/DDBJ databases">
        <title>Draft genome sequence of the first documented clinical Siccibacter turicensis isolate in Austria.</title>
        <authorList>
            <person name="Lepuschitz S."/>
            <person name="Pekard-Amenitsch S."/>
            <person name="Haunold R."/>
            <person name="Schill S."/>
            <person name="Mach R."/>
            <person name="Allerberger F."/>
            <person name="Ruppitsch W."/>
            <person name="Forsythe S.J."/>
        </authorList>
    </citation>
    <scope>NUCLEOTIDE SEQUENCE [LARGE SCALE GENOMIC DNA]</scope>
    <source>
        <strain evidence="4 5">6100069499-17</strain>
    </source>
</reference>
<organism evidence="4 5">
    <name type="scientific">Siccibacter turicensis</name>
    <dbReference type="NCBI Taxonomy" id="357233"/>
    <lineage>
        <taxon>Bacteria</taxon>
        <taxon>Pseudomonadati</taxon>
        <taxon>Pseudomonadota</taxon>
        <taxon>Gammaproteobacteria</taxon>
        <taxon>Enterobacterales</taxon>
        <taxon>Enterobacteriaceae</taxon>
        <taxon>Siccibacter</taxon>
    </lineage>
</organism>
<evidence type="ECO:0000313" key="5">
    <source>
        <dbReference type="Proteomes" id="UP000240212"/>
    </source>
</evidence>
<feature type="region of interest" description="Disordered" evidence="2">
    <location>
        <begin position="1"/>
        <end position="22"/>
    </location>
</feature>
<evidence type="ECO:0000256" key="2">
    <source>
        <dbReference type="SAM" id="MobiDB-lite"/>
    </source>
</evidence>
<keyword evidence="5" id="KW-1185">Reference proteome</keyword>
<gene>
    <name evidence="4" type="ORF">C7G83_12125</name>
</gene>
<evidence type="ECO:0000259" key="3">
    <source>
        <dbReference type="Pfam" id="PF10135"/>
    </source>
</evidence>
<proteinExistence type="predicted"/>
<name>A0A2P8VJW4_9ENTR</name>
<evidence type="ECO:0000313" key="4">
    <source>
        <dbReference type="EMBL" id="PSN07853.1"/>
    </source>
</evidence>
<sequence>MEKIQHASLAQRDPLATPTIRSQDINKAAEQFEAIFLRNLMKQMRETNAVFESKDDPMNSESGRMMQSLYDDTLCTQMAHQHGIGLAALIVKQLTHHA</sequence>
<dbReference type="OrthoDB" id="5767686at2"/>
<dbReference type="EMBL" id="PYEP01000004">
    <property type="protein sequence ID" value="PSN07853.1"/>
    <property type="molecule type" value="Genomic_DNA"/>
</dbReference>
<protein>
    <submittedName>
        <fullName evidence="4">Rod-binding protein</fullName>
    </submittedName>
</protein>
<dbReference type="Pfam" id="PF10135">
    <property type="entry name" value="Rod-binding"/>
    <property type="match status" value="1"/>
</dbReference>
<keyword evidence="1" id="KW-1005">Bacterial flagellum biogenesis</keyword>
<comment type="caution">
    <text evidence="4">The sequence shown here is derived from an EMBL/GenBank/DDBJ whole genome shotgun (WGS) entry which is preliminary data.</text>
</comment>
<dbReference type="RefSeq" id="WP_106877431.1">
    <property type="nucleotide sequence ID" value="NZ_JBOIPK010000003.1"/>
</dbReference>
<dbReference type="Proteomes" id="UP000240212">
    <property type="component" value="Unassembled WGS sequence"/>
</dbReference>
<feature type="domain" description="Flagellar protein FlgJ N-terminal" evidence="3">
    <location>
        <begin position="42"/>
        <end position="93"/>
    </location>
</feature>
<dbReference type="InterPro" id="IPR019301">
    <property type="entry name" value="Flagellar_prot_FlgJ_N"/>
</dbReference>